<reference evidence="3 4" key="1">
    <citation type="submission" date="2018-08" db="EMBL/GenBank/DDBJ databases">
        <title>Pseudooceanicola sediminis CY03 in the family Rhodobacteracea.</title>
        <authorList>
            <person name="Zhang Y.-J."/>
        </authorList>
    </citation>
    <scope>NUCLEOTIDE SEQUENCE [LARGE SCALE GENOMIC DNA]</scope>
    <source>
        <strain evidence="3 4">CY03</strain>
    </source>
</reference>
<dbReference type="InterPro" id="IPR007313">
    <property type="entry name" value="FxsA"/>
</dbReference>
<sequence>MWLLMVFIAIPMIEIALFIQVGGLIGLGWTLAIVLFTAVLGTWLVRQQGALAMNNIRKSFSELSDPSAPLADAAMILLAGALLVTPGFFTDALGFALLTPAFRRAAFTFLRKRIKVQSFAMGSGAANRPAQDADIIEGDYSEIDPPKRPTHRPSGWTQH</sequence>
<dbReference type="EMBL" id="QWJJ01000002">
    <property type="protein sequence ID" value="RII40338.1"/>
    <property type="molecule type" value="Genomic_DNA"/>
</dbReference>
<feature type="region of interest" description="Disordered" evidence="1">
    <location>
        <begin position="138"/>
        <end position="159"/>
    </location>
</feature>
<dbReference type="RefSeq" id="WP_119397578.1">
    <property type="nucleotide sequence ID" value="NZ_QWJJ01000002.1"/>
</dbReference>
<organism evidence="3 4">
    <name type="scientific">Pseudooceanicola sediminis</name>
    <dbReference type="NCBI Taxonomy" id="2211117"/>
    <lineage>
        <taxon>Bacteria</taxon>
        <taxon>Pseudomonadati</taxon>
        <taxon>Pseudomonadota</taxon>
        <taxon>Alphaproteobacteria</taxon>
        <taxon>Rhodobacterales</taxon>
        <taxon>Paracoccaceae</taxon>
        <taxon>Pseudooceanicola</taxon>
    </lineage>
</organism>
<name>A0A399J4I0_9RHOB</name>
<proteinExistence type="predicted"/>
<dbReference type="PANTHER" id="PTHR35335">
    <property type="entry name" value="UPF0716 PROTEIN FXSA"/>
    <property type="match status" value="1"/>
</dbReference>
<protein>
    <submittedName>
        <fullName evidence="3">FxsA family protein</fullName>
    </submittedName>
</protein>
<dbReference type="PANTHER" id="PTHR35335:SF1">
    <property type="entry name" value="UPF0716 PROTEIN FXSA"/>
    <property type="match status" value="1"/>
</dbReference>
<dbReference type="GO" id="GO:0016020">
    <property type="term" value="C:membrane"/>
    <property type="evidence" value="ECO:0007669"/>
    <property type="project" value="InterPro"/>
</dbReference>
<evidence type="ECO:0000256" key="2">
    <source>
        <dbReference type="SAM" id="Phobius"/>
    </source>
</evidence>
<keyword evidence="2" id="KW-0472">Membrane</keyword>
<evidence type="ECO:0000256" key="1">
    <source>
        <dbReference type="SAM" id="MobiDB-lite"/>
    </source>
</evidence>
<accession>A0A399J4I0</accession>
<keyword evidence="2" id="KW-1133">Transmembrane helix</keyword>
<dbReference type="Proteomes" id="UP000265848">
    <property type="component" value="Unassembled WGS sequence"/>
</dbReference>
<evidence type="ECO:0000313" key="4">
    <source>
        <dbReference type="Proteomes" id="UP000265848"/>
    </source>
</evidence>
<comment type="caution">
    <text evidence="3">The sequence shown here is derived from an EMBL/GenBank/DDBJ whole genome shotgun (WGS) entry which is preliminary data.</text>
</comment>
<gene>
    <name evidence="3" type="ORF">DL237_03220</name>
</gene>
<evidence type="ECO:0000313" key="3">
    <source>
        <dbReference type="EMBL" id="RII40338.1"/>
    </source>
</evidence>
<keyword evidence="4" id="KW-1185">Reference proteome</keyword>
<keyword evidence="2" id="KW-0812">Transmembrane</keyword>
<dbReference type="NCBIfam" id="NF008528">
    <property type="entry name" value="PRK11463.1-2"/>
    <property type="match status" value="1"/>
</dbReference>
<dbReference type="AlphaFoldDB" id="A0A399J4I0"/>
<dbReference type="Pfam" id="PF04186">
    <property type="entry name" value="FxsA"/>
    <property type="match status" value="1"/>
</dbReference>
<feature type="transmembrane region" description="Helical" evidence="2">
    <location>
        <begin position="28"/>
        <end position="46"/>
    </location>
</feature>
<dbReference type="OrthoDB" id="9792788at2"/>